<dbReference type="FunFam" id="3.40.50.300:FF:000042">
    <property type="entry name" value="Maltose/maltodextrin ABC transporter, ATP-binding protein"/>
    <property type="match status" value="1"/>
</dbReference>
<evidence type="ECO:0000256" key="7">
    <source>
        <dbReference type="ARBA" id="ARBA00023136"/>
    </source>
</evidence>
<protein>
    <submittedName>
        <fullName evidence="9">ABC transporter ATP-binding protein</fullName>
    </submittedName>
</protein>
<proteinExistence type="inferred from homology"/>
<feature type="domain" description="ABC transporter" evidence="8">
    <location>
        <begin position="4"/>
        <end position="234"/>
    </location>
</feature>
<keyword evidence="10" id="KW-1185">Reference proteome</keyword>
<dbReference type="GO" id="GO:0016887">
    <property type="term" value="F:ATP hydrolysis activity"/>
    <property type="evidence" value="ECO:0007669"/>
    <property type="project" value="InterPro"/>
</dbReference>
<dbReference type="SMART" id="SM00382">
    <property type="entry name" value="AAA"/>
    <property type="match status" value="1"/>
</dbReference>
<evidence type="ECO:0000256" key="1">
    <source>
        <dbReference type="ARBA" id="ARBA00005417"/>
    </source>
</evidence>
<dbReference type="InterPro" id="IPR008995">
    <property type="entry name" value="Mo/tungstate-bd_C_term_dom"/>
</dbReference>
<dbReference type="InterPro" id="IPR003593">
    <property type="entry name" value="AAA+_ATPase"/>
</dbReference>
<organism evidence="9 10">
    <name type="scientific">Thalassospira alkalitolerans</name>
    <dbReference type="NCBI Taxonomy" id="1293890"/>
    <lineage>
        <taxon>Bacteria</taxon>
        <taxon>Pseudomonadati</taxon>
        <taxon>Pseudomonadota</taxon>
        <taxon>Alphaproteobacteria</taxon>
        <taxon>Rhodospirillales</taxon>
        <taxon>Thalassospiraceae</taxon>
        <taxon>Thalassospira</taxon>
    </lineage>
</organism>
<evidence type="ECO:0000256" key="5">
    <source>
        <dbReference type="ARBA" id="ARBA00022840"/>
    </source>
</evidence>
<gene>
    <name evidence="9" type="ORF">TALK_17645</name>
</gene>
<accession>A0A1Y2L7K0</accession>
<evidence type="ECO:0000256" key="3">
    <source>
        <dbReference type="ARBA" id="ARBA00022475"/>
    </source>
</evidence>
<evidence type="ECO:0000313" key="9">
    <source>
        <dbReference type="EMBL" id="OSQ45297.1"/>
    </source>
</evidence>
<dbReference type="Gene3D" id="2.40.50.100">
    <property type="match status" value="1"/>
</dbReference>
<comment type="caution">
    <text evidence="9">The sequence shown here is derived from an EMBL/GenBank/DDBJ whole genome shotgun (WGS) entry which is preliminary data.</text>
</comment>
<reference evidence="9 10" key="1">
    <citation type="submission" date="2014-03" db="EMBL/GenBank/DDBJ databases">
        <title>The draft genome sequence of Thalassospira alkalitolerans JCM 18968.</title>
        <authorList>
            <person name="Lai Q."/>
            <person name="Shao Z."/>
        </authorList>
    </citation>
    <scope>NUCLEOTIDE SEQUENCE [LARGE SCALE GENOMIC DNA]</scope>
    <source>
        <strain evidence="9 10">JCM 18968</strain>
    </source>
</reference>
<evidence type="ECO:0000256" key="2">
    <source>
        <dbReference type="ARBA" id="ARBA00022448"/>
    </source>
</evidence>
<dbReference type="PANTHER" id="PTHR43875">
    <property type="entry name" value="MALTODEXTRIN IMPORT ATP-BINDING PROTEIN MSMX"/>
    <property type="match status" value="1"/>
</dbReference>
<dbReference type="RefSeq" id="WP_085620474.1">
    <property type="nucleotide sequence ID" value="NZ_JFKB01000015.1"/>
</dbReference>
<dbReference type="SUPFAM" id="SSF52540">
    <property type="entry name" value="P-loop containing nucleoside triphosphate hydrolases"/>
    <property type="match status" value="1"/>
</dbReference>
<dbReference type="SUPFAM" id="SSF50331">
    <property type="entry name" value="MOP-like"/>
    <property type="match status" value="1"/>
</dbReference>
<dbReference type="InterPro" id="IPR047641">
    <property type="entry name" value="ABC_transpr_MalK/UgpC-like"/>
</dbReference>
<dbReference type="PROSITE" id="PS50893">
    <property type="entry name" value="ABC_TRANSPORTER_2"/>
    <property type="match status" value="1"/>
</dbReference>
<keyword evidence="4" id="KW-0547">Nucleotide-binding</keyword>
<dbReference type="STRING" id="1293890.TALK_17645"/>
<name>A0A1Y2L7K0_9PROT</name>
<dbReference type="Pfam" id="PF00005">
    <property type="entry name" value="ABC_tran"/>
    <property type="match status" value="1"/>
</dbReference>
<dbReference type="InterPro" id="IPR027417">
    <property type="entry name" value="P-loop_NTPase"/>
</dbReference>
<dbReference type="GO" id="GO:0140359">
    <property type="term" value="F:ABC-type transporter activity"/>
    <property type="evidence" value="ECO:0007669"/>
    <property type="project" value="UniProtKB-ARBA"/>
</dbReference>
<dbReference type="InterPro" id="IPR003439">
    <property type="entry name" value="ABC_transporter-like_ATP-bd"/>
</dbReference>
<dbReference type="PANTHER" id="PTHR43875:SF15">
    <property type="entry name" value="TREHALOSE IMPORT ATP-BINDING PROTEIN SUGC"/>
    <property type="match status" value="1"/>
</dbReference>
<keyword evidence="5 9" id="KW-0067">ATP-binding</keyword>
<dbReference type="InterPro" id="IPR017871">
    <property type="entry name" value="ABC_transporter-like_CS"/>
</dbReference>
<keyword evidence="6" id="KW-1278">Translocase</keyword>
<dbReference type="Pfam" id="PF08402">
    <property type="entry name" value="TOBE_2"/>
    <property type="match status" value="1"/>
</dbReference>
<dbReference type="Proteomes" id="UP000193396">
    <property type="component" value="Unassembled WGS sequence"/>
</dbReference>
<dbReference type="AlphaFoldDB" id="A0A1Y2L7K0"/>
<dbReference type="InterPro" id="IPR013611">
    <property type="entry name" value="Transp-assoc_OB_typ2"/>
</dbReference>
<dbReference type="EMBL" id="JFKB01000015">
    <property type="protein sequence ID" value="OSQ45297.1"/>
    <property type="molecule type" value="Genomic_DNA"/>
</dbReference>
<keyword evidence="7" id="KW-0472">Membrane</keyword>
<evidence type="ECO:0000259" key="8">
    <source>
        <dbReference type="PROSITE" id="PS50893"/>
    </source>
</evidence>
<comment type="similarity">
    <text evidence="1">Belongs to the ABC transporter superfamily.</text>
</comment>
<dbReference type="GO" id="GO:0055052">
    <property type="term" value="C:ATP-binding cassette (ABC) transporter complex, substrate-binding subunit-containing"/>
    <property type="evidence" value="ECO:0007669"/>
    <property type="project" value="TreeGrafter"/>
</dbReference>
<sequence>MAAINIQKLSKDFSGFKALTELSLDVREGEFLTLLGPSGCGKTTLLKIISGFIEPTKGHILLNGKDVTKVPPEARDTALCFQSYALFPHLSVRENLEFGLRQKKVPALDRKDRIADVAEKLGLGPQMDKLPNQLSGGQQQRVSLGRALVMRPSVILFDEPLSNLDAKLRDQVRLEIRRIQKDYKLTAIYVTHDQAEALAMSDRIVVLKSGQIEQVDTPERLYAAPRTGFVADFIGNANVFTGRVLPQKTPTIWRIETPIGILETGNNAGTEGAEITLCWRPENAEINDDGALGGTVTSKAFQGHFTDLMVETKGVPYRIQTSRTDVNEGDTIGFNVPGPSVILLENAQ</sequence>
<dbReference type="PROSITE" id="PS00211">
    <property type="entry name" value="ABC_TRANSPORTER_1"/>
    <property type="match status" value="1"/>
</dbReference>
<dbReference type="GO" id="GO:0005524">
    <property type="term" value="F:ATP binding"/>
    <property type="evidence" value="ECO:0007669"/>
    <property type="project" value="UniProtKB-KW"/>
</dbReference>
<dbReference type="OrthoDB" id="9790614at2"/>
<keyword evidence="3" id="KW-1003">Cell membrane</keyword>
<dbReference type="Gene3D" id="3.40.50.300">
    <property type="entry name" value="P-loop containing nucleotide triphosphate hydrolases"/>
    <property type="match status" value="1"/>
</dbReference>
<keyword evidence="2" id="KW-0813">Transport</keyword>
<evidence type="ECO:0000313" key="10">
    <source>
        <dbReference type="Proteomes" id="UP000193396"/>
    </source>
</evidence>
<evidence type="ECO:0000256" key="6">
    <source>
        <dbReference type="ARBA" id="ARBA00022967"/>
    </source>
</evidence>
<evidence type="ECO:0000256" key="4">
    <source>
        <dbReference type="ARBA" id="ARBA00022741"/>
    </source>
</evidence>